<dbReference type="InterPro" id="IPR001537">
    <property type="entry name" value="SpoU_MeTrfase"/>
</dbReference>
<dbReference type="GO" id="GO:0008173">
    <property type="term" value="F:RNA methyltransferase activity"/>
    <property type="evidence" value="ECO:0007669"/>
    <property type="project" value="InterPro"/>
</dbReference>
<dbReference type="EMBL" id="DVIT01000031">
    <property type="protein sequence ID" value="HIS47684.1"/>
    <property type="molecule type" value="Genomic_DNA"/>
</dbReference>
<dbReference type="GO" id="GO:0032259">
    <property type="term" value="P:methylation"/>
    <property type="evidence" value="ECO:0007669"/>
    <property type="project" value="UniProtKB-KW"/>
</dbReference>
<dbReference type="AlphaFoldDB" id="A0A9D1JRE1"/>
<evidence type="ECO:0000313" key="6">
    <source>
        <dbReference type="Proteomes" id="UP000823927"/>
    </source>
</evidence>
<name>A0A9D1JRE1_9FIRM</name>
<dbReference type="Proteomes" id="UP000823927">
    <property type="component" value="Unassembled WGS sequence"/>
</dbReference>
<evidence type="ECO:0000259" key="4">
    <source>
        <dbReference type="SMART" id="SM00967"/>
    </source>
</evidence>
<dbReference type="SUPFAM" id="SSF75217">
    <property type="entry name" value="alpha/beta knot"/>
    <property type="match status" value="1"/>
</dbReference>
<dbReference type="CDD" id="cd18095">
    <property type="entry name" value="SpoU-like_rRNA-MTase"/>
    <property type="match status" value="1"/>
</dbReference>
<sequence>MITSLSNVQIRHVSMLQKKSRYRMQEGQFVAEGVKMVMETPEGLLDRIYISEDFQADPEVKAWLKGKDREVVSSKVFKALSMTQTPQGILAVVKMHQPSPETLLSSGSSFLILETLQDPGNLGTILRTAEGAGMDGIFMNKTCVDIYNPKVVRSTMGSLYRMPFVYVDDLHGLMSKMKSRGIRLYAAHLKGKNNYYDEDLSRPCAFLIGNEANGLSDETAAMADVYVKIPMSGQVESLNAAMAAGILMYEMRRQKVTIQTGKSNDSAIVL</sequence>
<evidence type="ECO:0000256" key="1">
    <source>
        <dbReference type="ARBA" id="ARBA00007228"/>
    </source>
</evidence>
<dbReference type="InterPro" id="IPR029028">
    <property type="entry name" value="Alpha/beta_knot_MTases"/>
</dbReference>
<keyword evidence="3" id="KW-0808">Transferase</keyword>
<dbReference type="Gene3D" id="3.30.1330.30">
    <property type="match status" value="1"/>
</dbReference>
<feature type="domain" description="RNA 2-O ribose methyltransferase substrate binding" evidence="4">
    <location>
        <begin position="30"/>
        <end position="99"/>
    </location>
</feature>
<dbReference type="InterPro" id="IPR013123">
    <property type="entry name" value="SpoU_subst-bd"/>
</dbReference>
<protein>
    <submittedName>
        <fullName evidence="5">RNA methyltransferase</fullName>
    </submittedName>
</protein>
<dbReference type="SUPFAM" id="SSF55315">
    <property type="entry name" value="L30e-like"/>
    <property type="match status" value="1"/>
</dbReference>
<dbReference type="Pfam" id="PF22435">
    <property type="entry name" value="MRM3-like_sub_bind"/>
    <property type="match status" value="1"/>
</dbReference>
<dbReference type="PANTHER" id="PTHR43191">
    <property type="entry name" value="RRNA METHYLTRANSFERASE 3"/>
    <property type="match status" value="1"/>
</dbReference>
<evidence type="ECO:0000256" key="2">
    <source>
        <dbReference type="ARBA" id="ARBA00022603"/>
    </source>
</evidence>
<dbReference type="GO" id="GO:0006396">
    <property type="term" value="P:RNA processing"/>
    <property type="evidence" value="ECO:0007669"/>
    <property type="project" value="InterPro"/>
</dbReference>
<dbReference type="GO" id="GO:0003723">
    <property type="term" value="F:RNA binding"/>
    <property type="evidence" value="ECO:0007669"/>
    <property type="project" value="InterPro"/>
</dbReference>
<evidence type="ECO:0000313" key="5">
    <source>
        <dbReference type="EMBL" id="HIS47684.1"/>
    </source>
</evidence>
<dbReference type="InterPro" id="IPR053888">
    <property type="entry name" value="MRM3-like_sub_bind"/>
</dbReference>
<dbReference type="InterPro" id="IPR029064">
    <property type="entry name" value="Ribosomal_eL30-like_sf"/>
</dbReference>
<reference evidence="5" key="1">
    <citation type="submission" date="2020-10" db="EMBL/GenBank/DDBJ databases">
        <authorList>
            <person name="Gilroy R."/>
        </authorList>
    </citation>
    <scope>NUCLEOTIDE SEQUENCE</scope>
    <source>
        <strain evidence="5">CHK178-757</strain>
    </source>
</reference>
<comment type="similarity">
    <text evidence="1">Belongs to the class IV-like SAM-binding methyltransferase superfamily. RNA methyltransferase TrmH family.</text>
</comment>
<comment type="caution">
    <text evidence="5">The sequence shown here is derived from an EMBL/GenBank/DDBJ whole genome shotgun (WGS) entry which is preliminary data.</text>
</comment>
<organism evidence="5 6">
    <name type="scientific">Candidatus Scybalocola faecigallinarum</name>
    <dbReference type="NCBI Taxonomy" id="2840941"/>
    <lineage>
        <taxon>Bacteria</taxon>
        <taxon>Bacillati</taxon>
        <taxon>Bacillota</taxon>
        <taxon>Clostridia</taxon>
        <taxon>Lachnospirales</taxon>
        <taxon>Lachnospiraceae</taxon>
        <taxon>Lachnospiraceae incertae sedis</taxon>
        <taxon>Candidatus Scybalocola (ex Gilroy et al. 2021)</taxon>
    </lineage>
</organism>
<dbReference type="GO" id="GO:0005737">
    <property type="term" value="C:cytoplasm"/>
    <property type="evidence" value="ECO:0007669"/>
    <property type="project" value="UniProtKB-ARBA"/>
</dbReference>
<dbReference type="SMART" id="SM00967">
    <property type="entry name" value="SpoU_sub_bind"/>
    <property type="match status" value="1"/>
</dbReference>
<reference evidence="5" key="2">
    <citation type="journal article" date="2021" name="PeerJ">
        <title>Extensive microbial diversity within the chicken gut microbiome revealed by metagenomics and culture.</title>
        <authorList>
            <person name="Gilroy R."/>
            <person name="Ravi A."/>
            <person name="Getino M."/>
            <person name="Pursley I."/>
            <person name="Horton D.L."/>
            <person name="Alikhan N.F."/>
            <person name="Baker D."/>
            <person name="Gharbi K."/>
            <person name="Hall N."/>
            <person name="Watson M."/>
            <person name="Adriaenssens E.M."/>
            <person name="Foster-Nyarko E."/>
            <person name="Jarju S."/>
            <person name="Secka A."/>
            <person name="Antonio M."/>
            <person name="Oren A."/>
            <person name="Chaudhuri R.R."/>
            <person name="La Ragione R."/>
            <person name="Hildebrand F."/>
            <person name="Pallen M.J."/>
        </authorList>
    </citation>
    <scope>NUCLEOTIDE SEQUENCE</scope>
    <source>
        <strain evidence="5">CHK178-757</strain>
    </source>
</reference>
<accession>A0A9D1JRE1</accession>
<gene>
    <name evidence="5" type="ORF">IAB46_09060</name>
</gene>
<dbReference type="InterPro" id="IPR029026">
    <property type="entry name" value="tRNA_m1G_MTases_N"/>
</dbReference>
<dbReference type="PANTHER" id="PTHR43191:SF2">
    <property type="entry name" value="RRNA METHYLTRANSFERASE 3, MITOCHONDRIAL"/>
    <property type="match status" value="1"/>
</dbReference>
<keyword evidence="2 5" id="KW-0489">Methyltransferase</keyword>
<dbReference type="Gene3D" id="3.40.1280.10">
    <property type="match status" value="1"/>
</dbReference>
<dbReference type="InterPro" id="IPR051259">
    <property type="entry name" value="rRNA_Methyltransferase"/>
</dbReference>
<dbReference type="Pfam" id="PF00588">
    <property type="entry name" value="SpoU_methylase"/>
    <property type="match status" value="1"/>
</dbReference>
<proteinExistence type="inferred from homology"/>
<evidence type="ECO:0000256" key="3">
    <source>
        <dbReference type="ARBA" id="ARBA00022679"/>
    </source>
</evidence>